<keyword evidence="1 3" id="KW-0328">Glycosyltransferase</keyword>
<keyword evidence="4" id="KW-1185">Reference proteome</keyword>
<evidence type="ECO:0000313" key="3">
    <source>
        <dbReference type="EMBL" id="MDL5057866.1"/>
    </source>
</evidence>
<reference evidence="3 4" key="1">
    <citation type="submission" date="2023-06" db="EMBL/GenBank/DDBJ databases">
        <title>Whole genome sequence of Oscillatoria calcuttensis NRMC-F 0142.</title>
        <authorList>
            <person name="Shakena Fathima T."/>
            <person name="Muralitharan G."/>
            <person name="Thajuddin N."/>
        </authorList>
    </citation>
    <scope>NUCLEOTIDE SEQUENCE [LARGE SCALE GENOMIC DNA]</scope>
    <source>
        <strain evidence="3 4">NRMC-F 0142</strain>
    </source>
</reference>
<dbReference type="PANTHER" id="PTHR30160">
    <property type="entry name" value="TETRAACYLDISACCHARIDE 4'-KINASE-RELATED"/>
    <property type="match status" value="1"/>
</dbReference>
<dbReference type="RefSeq" id="WP_284478281.1">
    <property type="nucleotide sequence ID" value="NZ_JASVEJ010000040.1"/>
</dbReference>
<proteinExistence type="predicted"/>
<name>A0ABT7M0U0_9CYAN</name>
<sequence length="324" mass="35976">MKILLIKPSSFGDVIHTLPLAASLSANLPSARIDWLINKSYAAFVRHCPLVRRTLEFDRARWTPWRSPAQFARFVLSTVPEEEYDLVVDVQCLLRSGIFTWAARGKRKLGLQDGREGSKWFYPDIVRWPPGKLHAIDRYLKVIDHLGLKQQPVEFPLALPQDLPAQIAPLIPEKFIVMNPFSRGDYKRWRLSGFAAVIKQMPDVKFVLIGEKSSLPESRCLESPNVVNLVGRTSLVELAGVIRSGAALLTNDSGPMHLAVALGKPVIALFGASDPDLTGPYGYPPESVMRFGPEESLAECPAGGVNAHRTDFSDRVVGAVRRLF</sequence>
<dbReference type="Proteomes" id="UP001230986">
    <property type="component" value="Unassembled WGS sequence"/>
</dbReference>
<dbReference type="EC" id="2.4.-.-" evidence="3"/>
<evidence type="ECO:0000313" key="4">
    <source>
        <dbReference type="Proteomes" id="UP001230986"/>
    </source>
</evidence>
<dbReference type="InterPro" id="IPR051199">
    <property type="entry name" value="LPS_LOS_Heptosyltrfase"/>
</dbReference>
<dbReference type="SUPFAM" id="SSF53756">
    <property type="entry name" value="UDP-Glycosyltransferase/glycogen phosphorylase"/>
    <property type="match status" value="1"/>
</dbReference>
<dbReference type="Pfam" id="PF01075">
    <property type="entry name" value="Glyco_transf_9"/>
    <property type="match status" value="1"/>
</dbReference>
<accession>A0ABT7M0U0</accession>
<dbReference type="GO" id="GO:0016757">
    <property type="term" value="F:glycosyltransferase activity"/>
    <property type="evidence" value="ECO:0007669"/>
    <property type="project" value="UniProtKB-KW"/>
</dbReference>
<evidence type="ECO:0000256" key="1">
    <source>
        <dbReference type="ARBA" id="ARBA00022676"/>
    </source>
</evidence>
<dbReference type="CDD" id="cd03789">
    <property type="entry name" value="GT9_LPS_heptosyltransferase"/>
    <property type="match status" value="1"/>
</dbReference>
<protein>
    <submittedName>
        <fullName evidence="3">Glycosyltransferase family 9 protein</fullName>
        <ecNumber evidence="3">2.4.-.-</ecNumber>
    </submittedName>
</protein>
<dbReference type="EMBL" id="JASVEJ010000040">
    <property type="protein sequence ID" value="MDL5057866.1"/>
    <property type="molecule type" value="Genomic_DNA"/>
</dbReference>
<keyword evidence="2 3" id="KW-0808">Transferase</keyword>
<dbReference type="PANTHER" id="PTHR30160:SF1">
    <property type="entry name" value="LIPOPOLYSACCHARIDE 1,2-N-ACETYLGLUCOSAMINETRANSFERASE-RELATED"/>
    <property type="match status" value="1"/>
</dbReference>
<comment type="caution">
    <text evidence="3">The sequence shown here is derived from an EMBL/GenBank/DDBJ whole genome shotgun (WGS) entry which is preliminary data.</text>
</comment>
<dbReference type="Gene3D" id="3.40.50.2000">
    <property type="entry name" value="Glycogen Phosphorylase B"/>
    <property type="match status" value="2"/>
</dbReference>
<organism evidence="3 4">
    <name type="scientific">Geitlerinema calcuttense NRMC-F 0142</name>
    <dbReference type="NCBI Taxonomy" id="2922238"/>
    <lineage>
        <taxon>Bacteria</taxon>
        <taxon>Bacillati</taxon>
        <taxon>Cyanobacteriota</taxon>
        <taxon>Cyanophyceae</taxon>
        <taxon>Geitlerinematales</taxon>
        <taxon>Geitlerinemataceae</taxon>
        <taxon>Geitlerinema</taxon>
    </lineage>
</organism>
<dbReference type="InterPro" id="IPR002201">
    <property type="entry name" value="Glyco_trans_9"/>
</dbReference>
<gene>
    <name evidence="3" type="ORF">QQ055_10440</name>
</gene>
<evidence type="ECO:0000256" key="2">
    <source>
        <dbReference type="ARBA" id="ARBA00022679"/>
    </source>
</evidence>